<keyword evidence="3" id="KW-1133">Transmembrane helix</keyword>
<feature type="signal peptide" evidence="7">
    <location>
        <begin position="1"/>
        <end position="25"/>
    </location>
</feature>
<dbReference type="Proteomes" id="UP000734854">
    <property type="component" value="Unassembled WGS sequence"/>
</dbReference>
<sequence>MYKRRRLLTPSCLLPLSFLLRQSNGVVDATMHAKNLLASSSSVAFASLGRSIFHFRGDQTMESGAGGEGQDALLLGFQSCIEDVLVDLSAAAGAEGDGLLSIAWLRRLLHGFLLCHEEFRALLLDRGAAVARPPLDRLVADYYDRAIKALDICNAARDGIEQLRRWRAHLEIVVTALRPAAGGGGGISEGQVRRARKALADLAVLMLDDRDAGSATVSRRNRSFERSRGSGSSSTSSPKTTGRKVSGFRSLSWSVSHSWSAARQLQAIGSNLAAPRGHEVAATGGLAAPVYTMNAVLLFTMSSVVAAIPCQDRGLQVHFAVSRTFPWAPAITYLHDRIVEESKKRERKNSAGLLKEILQIERCTQQMAELMQTGTFPMAKGEEQQLSERAKELAQICDAMKDGLDLLERQVREIFLRIVRSRTETLNPPAHTAN</sequence>
<dbReference type="Pfam" id="PF05633">
    <property type="entry name" value="ROH1-like"/>
    <property type="match status" value="1"/>
</dbReference>
<dbReference type="PANTHER" id="PTHR31509">
    <property type="entry name" value="BPS1-LIKE PROTEIN"/>
    <property type="match status" value="1"/>
</dbReference>
<feature type="compositionally biased region" description="Low complexity" evidence="6">
    <location>
        <begin position="229"/>
        <end position="240"/>
    </location>
</feature>
<dbReference type="AlphaFoldDB" id="A0A8J5L3V3"/>
<evidence type="ECO:0000256" key="5">
    <source>
        <dbReference type="ARBA" id="ARBA00035114"/>
    </source>
</evidence>
<evidence type="ECO:0000256" key="3">
    <source>
        <dbReference type="ARBA" id="ARBA00022989"/>
    </source>
</evidence>
<keyword evidence="9" id="KW-1185">Reference proteome</keyword>
<evidence type="ECO:0000256" key="2">
    <source>
        <dbReference type="ARBA" id="ARBA00022692"/>
    </source>
</evidence>
<evidence type="ECO:0000313" key="8">
    <source>
        <dbReference type="EMBL" id="KAG6504732.1"/>
    </source>
</evidence>
<keyword evidence="4" id="KW-0472">Membrane</keyword>
<name>A0A8J5L3V3_ZINOF</name>
<comment type="subcellular location">
    <subcellularLocation>
        <location evidence="1">Membrane</location>
        <topology evidence="1">Single-pass membrane protein</topology>
    </subcellularLocation>
</comment>
<keyword evidence="2" id="KW-0812">Transmembrane</keyword>
<comment type="caution">
    <text evidence="8">The sequence shown here is derived from an EMBL/GenBank/DDBJ whole genome shotgun (WGS) entry which is preliminary data.</text>
</comment>
<dbReference type="GO" id="GO:0016020">
    <property type="term" value="C:membrane"/>
    <property type="evidence" value="ECO:0007669"/>
    <property type="project" value="UniProtKB-SubCell"/>
</dbReference>
<gene>
    <name evidence="8" type="ORF">ZIOFF_037079</name>
</gene>
<evidence type="ECO:0000256" key="1">
    <source>
        <dbReference type="ARBA" id="ARBA00004167"/>
    </source>
</evidence>
<reference evidence="8 9" key="1">
    <citation type="submission" date="2020-08" db="EMBL/GenBank/DDBJ databases">
        <title>Plant Genome Project.</title>
        <authorList>
            <person name="Zhang R.-G."/>
        </authorList>
    </citation>
    <scope>NUCLEOTIDE SEQUENCE [LARGE SCALE GENOMIC DNA]</scope>
    <source>
        <tissue evidence="8">Rhizome</tissue>
    </source>
</reference>
<proteinExistence type="inferred from homology"/>
<evidence type="ECO:0000313" key="9">
    <source>
        <dbReference type="Proteomes" id="UP000734854"/>
    </source>
</evidence>
<feature type="chain" id="PRO_5035223594" evidence="7">
    <location>
        <begin position="26"/>
        <end position="434"/>
    </location>
</feature>
<dbReference type="InterPro" id="IPR008511">
    <property type="entry name" value="ROH1-like"/>
</dbReference>
<feature type="region of interest" description="Disordered" evidence="6">
    <location>
        <begin position="216"/>
        <end position="245"/>
    </location>
</feature>
<accession>A0A8J5L3V3</accession>
<dbReference type="EMBL" id="JACMSC010000010">
    <property type="protein sequence ID" value="KAG6504732.1"/>
    <property type="molecule type" value="Genomic_DNA"/>
</dbReference>
<comment type="similarity">
    <text evidence="5">Belongs to the ROH1 family.</text>
</comment>
<evidence type="ECO:0000256" key="7">
    <source>
        <dbReference type="SAM" id="SignalP"/>
    </source>
</evidence>
<evidence type="ECO:0000256" key="6">
    <source>
        <dbReference type="SAM" id="MobiDB-lite"/>
    </source>
</evidence>
<evidence type="ECO:0000256" key="4">
    <source>
        <dbReference type="ARBA" id="ARBA00023136"/>
    </source>
</evidence>
<protein>
    <submittedName>
        <fullName evidence="8">Uncharacterized protein</fullName>
    </submittedName>
</protein>
<organism evidence="8 9">
    <name type="scientific">Zingiber officinale</name>
    <name type="common">Ginger</name>
    <name type="synonym">Amomum zingiber</name>
    <dbReference type="NCBI Taxonomy" id="94328"/>
    <lineage>
        <taxon>Eukaryota</taxon>
        <taxon>Viridiplantae</taxon>
        <taxon>Streptophyta</taxon>
        <taxon>Embryophyta</taxon>
        <taxon>Tracheophyta</taxon>
        <taxon>Spermatophyta</taxon>
        <taxon>Magnoliopsida</taxon>
        <taxon>Liliopsida</taxon>
        <taxon>Zingiberales</taxon>
        <taxon>Zingiberaceae</taxon>
        <taxon>Zingiber</taxon>
    </lineage>
</organism>
<keyword evidence="7" id="KW-0732">Signal</keyword>